<dbReference type="Pfam" id="PF19803">
    <property type="entry name" value="DUF6286"/>
    <property type="match status" value="1"/>
</dbReference>
<feature type="compositionally biased region" description="Basic and acidic residues" evidence="1">
    <location>
        <begin position="11"/>
        <end position="26"/>
    </location>
</feature>
<proteinExistence type="predicted"/>
<dbReference type="Proteomes" id="UP000248544">
    <property type="component" value="Unassembled WGS sequence"/>
</dbReference>
<evidence type="ECO:0000256" key="2">
    <source>
        <dbReference type="SAM" id="Phobius"/>
    </source>
</evidence>
<name>A0A2W2FD99_9ACTN</name>
<feature type="compositionally biased region" description="Polar residues" evidence="1">
    <location>
        <begin position="1"/>
        <end position="10"/>
    </location>
</feature>
<protein>
    <recommendedName>
        <fullName evidence="3">DUF6286 domain-containing protein</fullName>
    </recommendedName>
</protein>
<keyword evidence="2" id="KW-1133">Transmembrane helix</keyword>
<dbReference type="InterPro" id="IPR046253">
    <property type="entry name" value="DUF6286"/>
</dbReference>
<reference evidence="4 5" key="1">
    <citation type="submission" date="2018-01" db="EMBL/GenBank/DDBJ databases">
        <title>Draft genome sequence of Sphaerisporangium sp. 7K107.</title>
        <authorList>
            <person name="Sahin N."/>
            <person name="Saygin H."/>
            <person name="Ay H."/>
        </authorList>
    </citation>
    <scope>NUCLEOTIDE SEQUENCE [LARGE SCALE GENOMIC DNA]</scope>
    <source>
        <strain evidence="4 5">7K107</strain>
    </source>
</reference>
<keyword evidence="2" id="KW-0812">Transmembrane</keyword>
<keyword evidence="5" id="KW-1185">Reference proteome</keyword>
<sequence length="208" mass="21290">MFAVTTSPEQTIDRAPPEGDEERHDAARGAARALRPTRAPAGVAVAAGLAAVSLLAAAEAVGAVLGAPPRVVPFDRIVAALDARTWSDPFVQAGAAALAVLGGALLAIAALPGRTRLVPAETRDPLIVVGFTRAGLRRTLRTVAEGVAGVDRARVRLGRRRIEIMVVTGAQRPATLLRQVGADVGDRLAALGASGAGEVVVRLRRTGG</sequence>
<evidence type="ECO:0000313" key="5">
    <source>
        <dbReference type="Proteomes" id="UP000248544"/>
    </source>
</evidence>
<evidence type="ECO:0000256" key="1">
    <source>
        <dbReference type="SAM" id="MobiDB-lite"/>
    </source>
</evidence>
<dbReference type="AlphaFoldDB" id="A0A2W2FD99"/>
<feature type="domain" description="DUF6286" evidence="3">
    <location>
        <begin position="100"/>
        <end position="204"/>
    </location>
</feature>
<accession>A0A2W2FD99</accession>
<organism evidence="4 5">
    <name type="scientific">Spongiactinospora gelatinilytica</name>
    <dbReference type="NCBI Taxonomy" id="2666298"/>
    <lineage>
        <taxon>Bacteria</taxon>
        <taxon>Bacillati</taxon>
        <taxon>Actinomycetota</taxon>
        <taxon>Actinomycetes</taxon>
        <taxon>Streptosporangiales</taxon>
        <taxon>Streptosporangiaceae</taxon>
        <taxon>Spongiactinospora</taxon>
    </lineage>
</organism>
<gene>
    <name evidence="4" type="ORF">C1I98_33135</name>
</gene>
<evidence type="ECO:0000313" key="4">
    <source>
        <dbReference type="EMBL" id="PZG27819.1"/>
    </source>
</evidence>
<keyword evidence="2" id="KW-0472">Membrane</keyword>
<feature type="transmembrane region" description="Helical" evidence="2">
    <location>
        <begin position="41"/>
        <end position="65"/>
    </location>
</feature>
<comment type="caution">
    <text evidence="4">The sequence shown here is derived from an EMBL/GenBank/DDBJ whole genome shotgun (WGS) entry which is preliminary data.</text>
</comment>
<feature type="transmembrane region" description="Helical" evidence="2">
    <location>
        <begin position="90"/>
        <end position="111"/>
    </location>
</feature>
<feature type="region of interest" description="Disordered" evidence="1">
    <location>
        <begin position="1"/>
        <end position="26"/>
    </location>
</feature>
<dbReference type="EMBL" id="POUA01000408">
    <property type="protein sequence ID" value="PZG27819.1"/>
    <property type="molecule type" value="Genomic_DNA"/>
</dbReference>
<evidence type="ECO:0000259" key="3">
    <source>
        <dbReference type="Pfam" id="PF19803"/>
    </source>
</evidence>